<comment type="caution">
    <text evidence="4">The sequence shown here is derived from an EMBL/GenBank/DDBJ whole genome shotgun (WGS) entry which is preliminary data.</text>
</comment>
<reference evidence="4" key="1">
    <citation type="submission" date="2020-08" db="EMBL/GenBank/DDBJ databases">
        <title>Novel species isolated from subtropical streams in China.</title>
        <authorList>
            <person name="Lu H."/>
        </authorList>
    </citation>
    <scope>NUCLEOTIDE SEQUENCE</scope>
    <source>
        <strain evidence="4">KACC 12607</strain>
    </source>
</reference>
<dbReference type="InterPro" id="IPR005116">
    <property type="entry name" value="Transp-assoc_OB_typ1"/>
</dbReference>
<dbReference type="AlphaFoldDB" id="A0A923KRJ7"/>
<gene>
    <name evidence="4" type="ORF">H8K32_18490</name>
</gene>
<dbReference type="GO" id="GO:0015689">
    <property type="term" value="P:molybdate ion transport"/>
    <property type="evidence" value="ECO:0007669"/>
    <property type="project" value="InterPro"/>
</dbReference>
<feature type="domain" description="Mop" evidence="3">
    <location>
        <begin position="68"/>
        <end position="136"/>
    </location>
</feature>
<sequence length="144" mass="15272">MNQLTGLIAGVEAHGSVALVDVSIEGGLRLSATLLGHPDQLATWRLTQSVKVLFKETEVALAKNLQGQISLRNRIPGVILAIEKGQILTRVVIAVHGLKDVTISSVITTRSATHLNLANGDTVEALVKSNEMTIQALSDTEISS</sequence>
<proteinExistence type="predicted"/>
<evidence type="ECO:0000313" key="5">
    <source>
        <dbReference type="Proteomes" id="UP000634011"/>
    </source>
</evidence>
<dbReference type="PROSITE" id="PS51866">
    <property type="entry name" value="MOP"/>
    <property type="match status" value="1"/>
</dbReference>
<dbReference type="InterPro" id="IPR008995">
    <property type="entry name" value="Mo/tungstate-bd_C_term_dom"/>
</dbReference>
<dbReference type="InterPro" id="IPR004606">
    <property type="entry name" value="Mop_domain"/>
</dbReference>
<protein>
    <submittedName>
        <fullName evidence="4">TOBE domain-containing protein</fullName>
    </submittedName>
</protein>
<dbReference type="RefSeq" id="WP_186914042.1">
    <property type="nucleotide sequence ID" value="NZ_JACOFV010000022.1"/>
</dbReference>
<evidence type="ECO:0000313" key="4">
    <source>
        <dbReference type="EMBL" id="MBC3864101.1"/>
    </source>
</evidence>
<accession>A0A923KRJ7</accession>
<keyword evidence="1 2" id="KW-0500">Molybdenum</keyword>
<keyword evidence="5" id="KW-1185">Reference proteome</keyword>
<evidence type="ECO:0000256" key="2">
    <source>
        <dbReference type="PROSITE-ProRule" id="PRU01213"/>
    </source>
</evidence>
<organism evidence="4 5">
    <name type="scientific">Undibacterium jejuense</name>
    <dbReference type="NCBI Taxonomy" id="1344949"/>
    <lineage>
        <taxon>Bacteria</taxon>
        <taxon>Pseudomonadati</taxon>
        <taxon>Pseudomonadota</taxon>
        <taxon>Betaproteobacteria</taxon>
        <taxon>Burkholderiales</taxon>
        <taxon>Oxalobacteraceae</taxon>
        <taxon>Undibacterium</taxon>
    </lineage>
</organism>
<evidence type="ECO:0000256" key="1">
    <source>
        <dbReference type="ARBA" id="ARBA00022505"/>
    </source>
</evidence>
<dbReference type="Pfam" id="PF03459">
    <property type="entry name" value="TOBE"/>
    <property type="match status" value="1"/>
</dbReference>
<dbReference type="SUPFAM" id="SSF50331">
    <property type="entry name" value="MOP-like"/>
    <property type="match status" value="1"/>
</dbReference>
<dbReference type="EMBL" id="JACOFV010000022">
    <property type="protein sequence ID" value="MBC3864101.1"/>
    <property type="molecule type" value="Genomic_DNA"/>
</dbReference>
<name>A0A923KRJ7_9BURK</name>
<dbReference type="Gene3D" id="2.40.50.100">
    <property type="match status" value="1"/>
</dbReference>
<evidence type="ECO:0000259" key="3">
    <source>
        <dbReference type="PROSITE" id="PS51866"/>
    </source>
</evidence>
<dbReference type="Proteomes" id="UP000634011">
    <property type="component" value="Unassembled WGS sequence"/>
</dbReference>